<evidence type="ECO:0000313" key="4">
    <source>
        <dbReference type="EMBL" id="EMG37502.1"/>
    </source>
</evidence>
<proteinExistence type="predicted"/>
<dbReference type="EMBL" id="AOSV01000018">
    <property type="protein sequence ID" value="EMG37502.1"/>
    <property type="molecule type" value="Genomic_DNA"/>
</dbReference>
<feature type="signal peptide" evidence="2">
    <location>
        <begin position="1"/>
        <end position="19"/>
    </location>
</feature>
<dbReference type="InterPro" id="IPR027385">
    <property type="entry name" value="Beta-barrel_OMP"/>
</dbReference>
<evidence type="ECO:0000256" key="2">
    <source>
        <dbReference type="SAM" id="SignalP"/>
    </source>
</evidence>
<dbReference type="AlphaFoldDB" id="M5PT27"/>
<dbReference type="Proteomes" id="UP000011922">
    <property type="component" value="Unassembled WGS sequence"/>
</dbReference>
<dbReference type="InterPro" id="IPR011250">
    <property type="entry name" value="OMP/PagP_B-barrel"/>
</dbReference>
<accession>M5PT27</accession>
<dbReference type="PATRIC" id="fig|1262666.3.peg.1817"/>
<keyword evidence="1 2" id="KW-0732">Signal</keyword>
<sequence>MKSILLCLSMMILPTLAAAATPFDGFYVGGQAGIGALHTYMELEDADNDEQDDQGDWGLGPTGGIFFGGGGAIKDAFYLGGEIDAAYHGLSAEPSSEEDLDLNWSFGARIRIGGVIADNHLLYTMLGLRVGLFEYDNRTGYDYEFENGCCDCDQDDDDCDDDNWGSEDKPVLAGASVGLGYEYAITDHLGMRTEVGYTFYAPLEYEYISGARQYWDETIYPSVLDATLGLVWHF</sequence>
<feature type="chain" id="PRO_5004069504" evidence="2">
    <location>
        <begin position="20"/>
        <end position="234"/>
    </location>
</feature>
<dbReference type="Gene3D" id="2.40.160.20">
    <property type="match status" value="1"/>
</dbReference>
<evidence type="ECO:0000256" key="1">
    <source>
        <dbReference type="ARBA" id="ARBA00022729"/>
    </source>
</evidence>
<gene>
    <name evidence="4" type="ORF">PCS_01793</name>
</gene>
<feature type="domain" description="Outer membrane protein beta-barrel" evidence="3">
    <location>
        <begin position="6"/>
        <end position="201"/>
    </location>
</feature>
<dbReference type="SUPFAM" id="SSF56925">
    <property type="entry name" value="OMPA-like"/>
    <property type="match status" value="1"/>
</dbReference>
<reference evidence="4 5" key="1">
    <citation type="journal article" date="2013" name="Genome Announc.">
        <title>Draft Genome Sequence for Desulfovibrio africanus Strain PCS.</title>
        <authorList>
            <person name="Brown S.D."/>
            <person name="Utturkar S.M."/>
            <person name="Arkin A.P."/>
            <person name="Deutschbauer A.M."/>
            <person name="Elias D.A."/>
            <person name="Hazen T.C."/>
            <person name="Chakraborty R."/>
        </authorList>
    </citation>
    <scope>NUCLEOTIDE SEQUENCE [LARGE SCALE GENOMIC DNA]</scope>
    <source>
        <strain evidence="4 5">PCS</strain>
    </source>
</reference>
<name>M5PT27_DESAF</name>
<comment type="caution">
    <text evidence="4">The sequence shown here is derived from an EMBL/GenBank/DDBJ whole genome shotgun (WGS) entry which is preliminary data.</text>
</comment>
<protein>
    <submittedName>
        <fullName evidence="4">Opacity protein</fullName>
    </submittedName>
</protein>
<evidence type="ECO:0000259" key="3">
    <source>
        <dbReference type="Pfam" id="PF13505"/>
    </source>
</evidence>
<evidence type="ECO:0000313" key="5">
    <source>
        <dbReference type="Proteomes" id="UP000011922"/>
    </source>
</evidence>
<organism evidence="4 5">
    <name type="scientific">Desulfocurvibacter africanus PCS</name>
    <dbReference type="NCBI Taxonomy" id="1262666"/>
    <lineage>
        <taxon>Bacteria</taxon>
        <taxon>Pseudomonadati</taxon>
        <taxon>Thermodesulfobacteriota</taxon>
        <taxon>Desulfovibrionia</taxon>
        <taxon>Desulfovibrionales</taxon>
        <taxon>Desulfovibrionaceae</taxon>
        <taxon>Desulfocurvibacter</taxon>
    </lineage>
</organism>
<dbReference type="Pfam" id="PF13505">
    <property type="entry name" value="OMP_b-brl"/>
    <property type="match status" value="1"/>
</dbReference>
<dbReference type="RefSeq" id="WP_005986299.1">
    <property type="nucleotide sequence ID" value="NZ_AOSV01000018.1"/>
</dbReference>